<keyword evidence="9" id="KW-1185">Reference proteome</keyword>
<dbReference type="PANTHER" id="PTHR20859">
    <property type="entry name" value="INTERFERON/INTERLEUKIN RECEPTOR"/>
    <property type="match status" value="1"/>
</dbReference>
<dbReference type="AlphaFoldDB" id="A0A151M3P1"/>
<dbReference type="Proteomes" id="UP000050525">
    <property type="component" value="Unassembled WGS sequence"/>
</dbReference>
<protein>
    <submittedName>
        <fullName evidence="8">Interleukin-20 receptor subunit alpha</fullName>
    </submittedName>
</protein>
<dbReference type="OrthoDB" id="9909056at2759"/>
<feature type="chain" id="PRO_5007584730" evidence="6">
    <location>
        <begin position="34"/>
        <end position="606"/>
    </location>
</feature>
<dbReference type="CDD" id="cd00063">
    <property type="entry name" value="FN3"/>
    <property type="match status" value="1"/>
</dbReference>
<evidence type="ECO:0000256" key="5">
    <source>
        <dbReference type="SAM" id="Phobius"/>
    </source>
</evidence>
<dbReference type="eggNOG" id="ENOG502RPFC">
    <property type="taxonomic scope" value="Eukaryota"/>
</dbReference>
<dbReference type="InterPro" id="IPR050650">
    <property type="entry name" value="Type-II_Cytokine-TF_Rcpt"/>
</dbReference>
<sequence>MCPPAWRRRAGAPCPPLLVLLVLLCRPPRPARSAEQYCSLPPPMNIHFESSNMKNVLHWSPPEGVGDGVFYRVKYLVYGENKWIKKSECQNIDRTWCDLSSDTYDHEKQYYASVKAFLEGNCSSWAETERFNPLTDTQIDPPAVTVSSTEKSISIVLTAPEKWKRTPEDKSVPLVHIYSVLQYNVSVLNKKTNKKWWFSIKSNTLIVPRLESNTVYCISVQTHVRIPRLFSGFSEESCIATLKDPNAEHAITVVFGYILPIILTAFILSMTYYVVHRYIHVSKQKHPANLVLKYTNKCDENVFVPTEKMVVNFITINIVDENKASEETINLMGRSSCKYYNIQDENRPDNKPPKEGLLLKHLVDSSEGVKILPNCDQDGNWPCQGQVGNHCTLGQRNKEVIEYERDVRPADLFSMQKLEDLSVKVKSSALGELLNKPLITLDDLNLDKTKLPYCPQLNERTTDTCSVQILKELKCNTPEELSAETATELLNLGTEKSGQLPFPHLSTISQGPQDPMVIEDVKKEDEQTILVDWDPHTGKLYISSLSNFENDACEEIFEHEKCDDPAKEGLLSRLYERQVSDEPSEDQEIYLQKFKEQWGLHVKMED</sequence>
<proteinExistence type="inferred from homology"/>
<dbReference type="GeneID" id="102561778"/>
<dbReference type="InterPro" id="IPR015373">
    <property type="entry name" value="Interferon/interleukin_rcp_dom"/>
</dbReference>
<reference evidence="8 9" key="1">
    <citation type="journal article" date="2012" name="Genome Biol.">
        <title>Sequencing three crocodilian genomes to illuminate the evolution of archosaurs and amniotes.</title>
        <authorList>
            <person name="St John J.A."/>
            <person name="Braun E.L."/>
            <person name="Isberg S.R."/>
            <person name="Miles L.G."/>
            <person name="Chong A.Y."/>
            <person name="Gongora J."/>
            <person name="Dalzell P."/>
            <person name="Moran C."/>
            <person name="Bed'hom B."/>
            <person name="Abzhanov A."/>
            <person name="Burgess S.C."/>
            <person name="Cooksey A.M."/>
            <person name="Castoe T.A."/>
            <person name="Crawford N.G."/>
            <person name="Densmore L.D."/>
            <person name="Drew J.C."/>
            <person name="Edwards S.V."/>
            <person name="Faircloth B.C."/>
            <person name="Fujita M.K."/>
            <person name="Greenwold M.J."/>
            <person name="Hoffmann F.G."/>
            <person name="Howard J.M."/>
            <person name="Iguchi T."/>
            <person name="Janes D.E."/>
            <person name="Khan S.Y."/>
            <person name="Kohno S."/>
            <person name="de Koning A.J."/>
            <person name="Lance S.L."/>
            <person name="McCarthy F.M."/>
            <person name="McCormack J.E."/>
            <person name="Merchant M.E."/>
            <person name="Peterson D.G."/>
            <person name="Pollock D.D."/>
            <person name="Pourmand N."/>
            <person name="Raney B.J."/>
            <person name="Roessler K.A."/>
            <person name="Sanford J.R."/>
            <person name="Sawyer R.H."/>
            <person name="Schmidt C.J."/>
            <person name="Triplett E.W."/>
            <person name="Tuberville T.D."/>
            <person name="Venegas-Anaya M."/>
            <person name="Howard J.T."/>
            <person name="Jarvis E.D."/>
            <person name="Guillette L.J.Jr."/>
            <person name="Glenn T.C."/>
            <person name="Green R.E."/>
            <person name="Ray D.A."/>
        </authorList>
    </citation>
    <scope>NUCLEOTIDE SEQUENCE [LARGE SCALE GENOMIC DNA]</scope>
    <source>
        <strain evidence="8">KSC_2009_1</strain>
    </source>
</reference>
<evidence type="ECO:0000313" key="9">
    <source>
        <dbReference type="Proteomes" id="UP000050525"/>
    </source>
</evidence>
<keyword evidence="5" id="KW-0812">Transmembrane</keyword>
<comment type="similarity">
    <text evidence="1">Belongs to the type II cytokine receptor family.</text>
</comment>
<dbReference type="InterPro" id="IPR003961">
    <property type="entry name" value="FN3_dom"/>
</dbReference>
<gene>
    <name evidence="8" type="primary">IL20RA</name>
    <name evidence="8" type="ORF">Y1Q_0019003</name>
</gene>
<dbReference type="GO" id="GO:0042015">
    <property type="term" value="F:interleukin-20 binding"/>
    <property type="evidence" value="ECO:0007669"/>
    <property type="project" value="TreeGrafter"/>
</dbReference>
<dbReference type="InterPro" id="IPR036116">
    <property type="entry name" value="FN3_sf"/>
</dbReference>
<dbReference type="Gene3D" id="2.60.40.10">
    <property type="entry name" value="Immunoglobulins"/>
    <property type="match status" value="2"/>
</dbReference>
<evidence type="ECO:0000259" key="7">
    <source>
        <dbReference type="PROSITE" id="PS50853"/>
    </source>
</evidence>
<dbReference type="GO" id="GO:0004896">
    <property type="term" value="F:cytokine receptor activity"/>
    <property type="evidence" value="ECO:0007669"/>
    <property type="project" value="TreeGrafter"/>
</dbReference>
<evidence type="ECO:0000256" key="2">
    <source>
        <dbReference type="ARBA" id="ARBA00022729"/>
    </source>
</evidence>
<dbReference type="InterPro" id="IPR013783">
    <property type="entry name" value="Ig-like_fold"/>
</dbReference>
<evidence type="ECO:0000256" key="1">
    <source>
        <dbReference type="ARBA" id="ARBA00005399"/>
    </source>
</evidence>
<keyword evidence="4 8" id="KW-0675">Receptor</keyword>
<evidence type="ECO:0000256" key="3">
    <source>
        <dbReference type="ARBA" id="ARBA00023157"/>
    </source>
</evidence>
<accession>A0A151M3P1</accession>
<dbReference type="Pfam" id="PF01108">
    <property type="entry name" value="Tissue_fac"/>
    <property type="match status" value="1"/>
</dbReference>
<dbReference type="EMBL" id="AKHW03006769">
    <property type="protein sequence ID" value="KYO19070.1"/>
    <property type="molecule type" value="Genomic_DNA"/>
</dbReference>
<keyword evidence="2 6" id="KW-0732">Signal</keyword>
<feature type="domain" description="Fibronectin type-III" evidence="7">
    <location>
        <begin position="42"/>
        <end position="140"/>
    </location>
</feature>
<dbReference type="SUPFAM" id="SSF49265">
    <property type="entry name" value="Fibronectin type III"/>
    <property type="match status" value="2"/>
</dbReference>
<evidence type="ECO:0000256" key="4">
    <source>
        <dbReference type="ARBA" id="ARBA00023170"/>
    </source>
</evidence>
<dbReference type="FunFam" id="2.60.40.10:FF:000348">
    <property type="entry name" value="Interleukin 20 receptor subunit alpha"/>
    <property type="match status" value="1"/>
</dbReference>
<dbReference type="STRING" id="8496.A0A151M3P1"/>
<evidence type="ECO:0000256" key="6">
    <source>
        <dbReference type="SAM" id="SignalP"/>
    </source>
</evidence>
<comment type="caution">
    <text evidence="8">The sequence shown here is derived from an EMBL/GenBank/DDBJ whole genome shotgun (WGS) entry which is preliminary data.</text>
</comment>
<dbReference type="GO" id="GO:0005886">
    <property type="term" value="C:plasma membrane"/>
    <property type="evidence" value="ECO:0007669"/>
    <property type="project" value="TreeGrafter"/>
</dbReference>
<feature type="signal peptide" evidence="6">
    <location>
        <begin position="1"/>
        <end position="33"/>
    </location>
</feature>
<dbReference type="Pfam" id="PF09294">
    <property type="entry name" value="Interfer-bind"/>
    <property type="match status" value="1"/>
</dbReference>
<name>A0A151M3P1_ALLMI</name>
<keyword evidence="5" id="KW-0472">Membrane</keyword>
<feature type="transmembrane region" description="Helical" evidence="5">
    <location>
        <begin position="254"/>
        <end position="275"/>
    </location>
</feature>
<dbReference type="PROSITE" id="PS50853">
    <property type="entry name" value="FN3"/>
    <property type="match status" value="1"/>
</dbReference>
<organism evidence="8 9">
    <name type="scientific">Alligator mississippiensis</name>
    <name type="common">American alligator</name>
    <dbReference type="NCBI Taxonomy" id="8496"/>
    <lineage>
        <taxon>Eukaryota</taxon>
        <taxon>Metazoa</taxon>
        <taxon>Chordata</taxon>
        <taxon>Craniata</taxon>
        <taxon>Vertebrata</taxon>
        <taxon>Euteleostomi</taxon>
        <taxon>Archelosauria</taxon>
        <taxon>Archosauria</taxon>
        <taxon>Crocodylia</taxon>
        <taxon>Alligatoridae</taxon>
        <taxon>Alligatorinae</taxon>
        <taxon>Alligator</taxon>
    </lineage>
</organism>
<dbReference type="PANTHER" id="PTHR20859:SF86">
    <property type="entry name" value="INTERLEUKIN-20 RECEPTOR SUBUNIT ALPHA"/>
    <property type="match status" value="1"/>
</dbReference>
<keyword evidence="3" id="KW-1015">Disulfide bond</keyword>
<dbReference type="CTD" id="53832"/>
<evidence type="ECO:0000313" key="8">
    <source>
        <dbReference type="EMBL" id="KYO19070.1"/>
    </source>
</evidence>
<keyword evidence="5" id="KW-1133">Transmembrane helix</keyword>